<feature type="domain" description="Ig-like" evidence="8">
    <location>
        <begin position="27"/>
        <end position="119"/>
    </location>
</feature>
<dbReference type="PANTHER" id="PTHR45889">
    <property type="entry name" value="IG-LIKE DOMAIN-CONTAINING PROTEIN"/>
    <property type="match status" value="1"/>
</dbReference>
<dbReference type="InterPro" id="IPR013162">
    <property type="entry name" value="CD80_C2-set"/>
</dbReference>
<sequence length="461" mass="50563">MLPLGLLLLLACCGAARGNLSRDESQPTTSDETVVAGGTVVLKCQVEDPDDSSLQWSNPAQQTLYFGEKRALRDNRIQLEKSTPNELTISISDVVLSDEGEYTCSIFTMPVRTAKALVTVLGVPQKPQIFGHEQPIDEEKVARLTCRSSGSKPAAQLRWRKGNKELKDEGTEVVEDPNGKTFTVSSRVEFQVTKEDNEAEVTCTVDHESLQNSERSTTQKLQVHYKPTAKIEPHPQYPREGEKLQLQCDGQGNPIPQEFLWEKEGSDAPLPLSSDSVLIFPFLNKSDSGTYVCTATSSMGSVVAKYNLDVSDLPQLPTPHVHSTRGPSQPISHASMATASFSTPAPIQGTVSSFSLSLRTPAWQEKLHRRTVTQSHPRCPPRPLGAALCVCGLCSHHPAPRGDGGHRRSRRLVLAARELCVRVKCCPCVLLSVPPHPVRSLLGLCPLPELMGTRREERKED</sequence>
<dbReference type="InterPro" id="IPR003598">
    <property type="entry name" value="Ig_sub2"/>
</dbReference>
<feature type="chain" id="PRO_5025555085" evidence="7">
    <location>
        <begin position="19"/>
        <end position="461"/>
    </location>
</feature>
<dbReference type="Pfam" id="PF13927">
    <property type="entry name" value="Ig_3"/>
    <property type="match status" value="2"/>
</dbReference>
<dbReference type="InParanoid" id="A0A672UXK9"/>
<evidence type="ECO:0000256" key="4">
    <source>
        <dbReference type="ARBA" id="ARBA00023136"/>
    </source>
</evidence>
<keyword evidence="6" id="KW-0393">Immunoglobulin domain</keyword>
<dbReference type="SMART" id="SM00408">
    <property type="entry name" value="IGc2"/>
    <property type="match status" value="3"/>
</dbReference>
<dbReference type="GeneTree" id="ENSGT00940000159779"/>
<evidence type="ECO:0000256" key="3">
    <source>
        <dbReference type="ARBA" id="ARBA00022737"/>
    </source>
</evidence>
<evidence type="ECO:0000313" key="10">
    <source>
        <dbReference type="Proteomes" id="UP000472266"/>
    </source>
</evidence>
<dbReference type="InterPro" id="IPR013783">
    <property type="entry name" value="Ig-like_fold"/>
</dbReference>
<dbReference type="SMART" id="SM00409">
    <property type="entry name" value="IG"/>
    <property type="match status" value="3"/>
</dbReference>
<accession>A0A672UXK9</accession>
<dbReference type="InterPro" id="IPR003599">
    <property type="entry name" value="Ig_sub"/>
</dbReference>
<name>A0A672UXK9_STRHB</name>
<dbReference type="PROSITE" id="PS50835">
    <property type="entry name" value="IG_LIKE"/>
    <property type="match status" value="3"/>
</dbReference>
<dbReference type="Ensembl" id="ENSSHBT00005022950.1">
    <property type="protein sequence ID" value="ENSSHBP00005019219.1"/>
    <property type="gene ID" value="ENSSHBG00005016488.1"/>
</dbReference>
<keyword evidence="4" id="KW-0472">Membrane</keyword>
<dbReference type="FunFam" id="2.60.40.10:FF:000013">
    <property type="entry name" value="cell adhesion molecule 1 isoform X1"/>
    <property type="match status" value="1"/>
</dbReference>
<dbReference type="PANTHER" id="PTHR45889:SF5">
    <property type="entry name" value="CELL ADHESION MOLECULE 3"/>
    <property type="match status" value="1"/>
</dbReference>
<proteinExistence type="predicted"/>
<organism evidence="9 10">
    <name type="scientific">Strigops habroptila</name>
    <name type="common">Kakapo</name>
    <dbReference type="NCBI Taxonomy" id="2489341"/>
    <lineage>
        <taxon>Eukaryota</taxon>
        <taxon>Metazoa</taxon>
        <taxon>Chordata</taxon>
        <taxon>Craniata</taxon>
        <taxon>Vertebrata</taxon>
        <taxon>Euteleostomi</taxon>
        <taxon>Archelosauria</taxon>
        <taxon>Archosauria</taxon>
        <taxon>Dinosauria</taxon>
        <taxon>Saurischia</taxon>
        <taxon>Theropoda</taxon>
        <taxon>Coelurosauria</taxon>
        <taxon>Aves</taxon>
        <taxon>Neognathae</taxon>
        <taxon>Neoaves</taxon>
        <taxon>Telluraves</taxon>
        <taxon>Australaves</taxon>
        <taxon>Psittaciformes</taxon>
        <taxon>Psittacidae</taxon>
        <taxon>Strigops</taxon>
    </lineage>
</organism>
<dbReference type="GO" id="GO:0007156">
    <property type="term" value="P:homophilic cell adhesion via plasma membrane adhesion molecules"/>
    <property type="evidence" value="ECO:0007669"/>
    <property type="project" value="TreeGrafter"/>
</dbReference>
<evidence type="ECO:0000259" key="8">
    <source>
        <dbReference type="PROSITE" id="PS50835"/>
    </source>
</evidence>
<evidence type="ECO:0000256" key="1">
    <source>
        <dbReference type="ARBA" id="ARBA00004167"/>
    </source>
</evidence>
<feature type="domain" description="Ig-like" evidence="8">
    <location>
        <begin position="124"/>
        <end position="222"/>
    </location>
</feature>
<evidence type="ECO:0000256" key="2">
    <source>
        <dbReference type="ARBA" id="ARBA00022729"/>
    </source>
</evidence>
<dbReference type="Proteomes" id="UP000472266">
    <property type="component" value="Unplaced"/>
</dbReference>
<gene>
    <name evidence="9" type="primary">CADM3</name>
</gene>
<evidence type="ECO:0000256" key="5">
    <source>
        <dbReference type="ARBA" id="ARBA00023157"/>
    </source>
</evidence>
<dbReference type="AlphaFoldDB" id="A0A672UXK9"/>
<evidence type="ECO:0000256" key="6">
    <source>
        <dbReference type="ARBA" id="ARBA00023319"/>
    </source>
</evidence>
<keyword evidence="2 7" id="KW-0732">Signal</keyword>
<protein>
    <submittedName>
        <fullName evidence="9">Cell adhesion molecule 3</fullName>
    </submittedName>
</protein>
<reference evidence="9" key="2">
    <citation type="submission" date="2025-09" db="UniProtKB">
        <authorList>
            <consortium name="Ensembl"/>
        </authorList>
    </citation>
    <scope>IDENTIFICATION</scope>
</reference>
<comment type="subcellular location">
    <subcellularLocation>
        <location evidence="1">Membrane</location>
        <topology evidence="1">Single-pass membrane protein</topology>
    </subcellularLocation>
</comment>
<dbReference type="SUPFAM" id="SSF48726">
    <property type="entry name" value="Immunoglobulin"/>
    <property type="match status" value="3"/>
</dbReference>
<feature type="domain" description="Ig-like" evidence="8">
    <location>
        <begin position="227"/>
        <end position="311"/>
    </location>
</feature>
<keyword evidence="3" id="KW-0677">Repeat</keyword>
<keyword evidence="10" id="KW-1185">Reference proteome</keyword>
<feature type="signal peptide" evidence="7">
    <location>
        <begin position="1"/>
        <end position="18"/>
    </location>
</feature>
<dbReference type="InterPro" id="IPR036179">
    <property type="entry name" value="Ig-like_dom_sf"/>
</dbReference>
<evidence type="ECO:0000256" key="7">
    <source>
        <dbReference type="SAM" id="SignalP"/>
    </source>
</evidence>
<dbReference type="GO" id="GO:0042734">
    <property type="term" value="C:presynaptic membrane"/>
    <property type="evidence" value="ECO:0007669"/>
    <property type="project" value="TreeGrafter"/>
</dbReference>
<dbReference type="Gene3D" id="2.60.40.10">
    <property type="entry name" value="Immunoglobulins"/>
    <property type="match status" value="3"/>
</dbReference>
<dbReference type="InterPro" id="IPR007110">
    <property type="entry name" value="Ig-like_dom"/>
</dbReference>
<keyword evidence="5" id="KW-1015">Disulfide bond</keyword>
<reference evidence="9" key="1">
    <citation type="submission" date="2025-08" db="UniProtKB">
        <authorList>
            <consortium name="Ensembl"/>
        </authorList>
    </citation>
    <scope>IDENTIFICATION</scope>
</reference>
<evidence type="ECO:0000313" key="9">
    <source>
        <dbReference type="Ensembl" id="ENSSHBP00005019219.1"/>
    </source>
</evidence>
<dbReference type="Pfam" id="PF08205">
    <property type="entry name" value="C2-set_2"/>
    <property type="match status" value="1"/>
</dbReference>